<reference evidence="2 3" key="1">
    <citation type="submission" date="2024-03" db="EMBL/GenBank/DDBJ databases">
        <title>Draft genome sequence of Klenkia terrae.</title>
        <authorList>
            <person name="Duangmal K."/>
            <person name="Chantavorakit T."/>
        </authorList>
    </citation>
    <scope>NUCLEOTIDE SEQUENCE [LARGE SCALE GENOMIC DNA]</scope>
    <source>
        <strain evidence="2 3">JCM 17786</strain>
    </source>
</reference>
<comment type="caution">
    <text evidence="2">The sequence shown here is derived from an EMBL/GenBank/DDBJ whole genome shotgun (WGS) entry which is preliminary data.</text>
</comment>
<name>A0ABU8E6C4_9ACTN</name>
<accession>A0ABU8E6C4</accession>
<dbReference type="Pfam" id="PF12277">
    <property type="entry name" value="DUF3618"/>
    <property type="match status" value="1"/>
</dbReference>
<sequence length="201" mass="20953">MTSSSDPDVIRQQIEDTRANLSYDVDALNEKVNPARVVDRRVTRTKRAVDDLRGRVMGRDSSSGGMAGPVKGAAHDAAHGVAQAPDAVVSQTRGNPMAAGLIAFGVGWLVSSLLPTSEKEKQLAAQAEDAAQPLLESAKESAKQVAQEAGQALQPAAQEAVESVKGTAQEAVQTVKEEGQSAAGDVQGQAQQAKDTVQDAR</sequence>
<feature type="compositionally biased region" description="Low complexity" evidence="1">
    <location>
        <begin position="180"/>
        <end position="193"/>
    </location>
</feature>
<dbReference type="InterPro" id="IPR022062">
    <property type="entry name" value="DUF3618"/>
</dbReference>
<dbReference type="EMBL" id="JBAPLV010000012">
    <property type="protein sequence ID" value="MEI4279202.1"/>
    <property type="molecule type" value="Genomic_DNA"/>
</dbReference>
<organism evidence="2 3">
    <name type="scientific">Klenkia terrae</name>
    <dbReference type="NCBI Taxonomy" id="1052259"/>
    <lineage>
        <taxon>Bacteria</taxon>
        <taxon>Bacillati</taxon>
        <taxon>Actinomycetota</taxon>
        <taxon>Actinomycetes</taxon>
        <taxon>Geodermatophilales</taxon>
        <taxon>Geodermatophilaceae</taxon>
        <taxon>Klenkia</taxon>
    </lineage>
</organism>
<keyword evidence="3" id="KW-1185">Reference proteome</keyword>
<dbReference type="RefSeq" id="WP_225235569.1">
    <property type="nucleotide sequence ID" value="NZ_JBAPLV010000012.1"/>
</dbReference>
<dbReference type="Proteomes" id="UP001373496">
    <property type="component" value="Unassembled WGS sequence"/>
</dbReference>
<gene>
    <name evidence="2" type="ORF">UXQ13_12070</name>
</gene>
<dbReference type="Gene3D" id="1.20.120.20">
    <property type="entry name" value="Apolipoprotein"/>
    <property type="match status" value="1"/>
</dbReference>
<protein>
    <submittedName>
        <fullName evidence="2">DUF3618 domain-containing protein</fullName>
    </submittedName>
</protein>
<evidence type="ECO:0000313" key="3">
    <source>
        <dbReference type="Proteomes" id="UP001373496"/>
    </source>
</evidence>
<evidence type="ECO:0000313" key="2">
    <source>
        <dbReference type="EMBL" id="MEI4279202.1"/>
    </source>
</evidence>
<proteinExistence type="predicted"/>
<evidence type="ECO:0000256" key="1">
    <source>
        <dbReference type="SAM" id="MobiDB-lite"/>
    </source>
</evidence>
<feature type="region of interest" description="Disordered" evidence="1">
    <location>
        <begin position="136"/>
        <end position="201"/>
    </location>
</feature>